<protein>
    <submittedName>
        <fullName evidence="1">Uncharacterized protein</fullName>
    </submittedName>
</protein>
<name>A0AAW0SNK8_SCYPA</name>
<dbReference type="AlphaFoldDB" id="A0AAW0SNK8"/>
<reference evidence="1 2" key="1">
    <citation type="submission" date="2023-03" db="EMBL/GenBank/DDBJ databases">
        <title>High-quality genome of Scylla paramamosain provides insights in environmental adaptation.</title>
        <authorList>
            <person name="Zhang L."/>
        </authorList>
    </citation>
    <scope>NUCLEOTIDE SEQUENCE [LARGE SCALE GENOMIC DNA]</scope>
    <source>
        <strain evidence="1">LZ_2023a</strain>
        <tissue evidence="1">Muscle</tissue>
    </source>
</reference>
<dbReference type="EMBL" id="JARAKH010000048">
    <property type="protein sequence ID" value="KAK8376365.1"/>
    <property type="molecule type" value="Genomic_DNA"/>
</dbReference>
<accession>A0AAW0SNK8</accession>
<gene>
    <name evidence="1" type="ORF">O3P69_009781</name>
</gene>
<dbReference type="Proteomes" id="UP001487740">
    <property type="component" value="Unassembled WGS sequence"/>
</dbReference>
<comment type="caution">
    <text evidence="1">The sequence shown here is derived from an EMBL/GenBank/DDBJ whole genome shotgun (WGS) entry which is preliminary data.</text>
</comment>
<sequence>MATVGPQRKTRHGKACAAAPRRRHCQRVRWERHNPLECLGNFVLLQNSSTDPAYWWRHHKTFRCEEDEGKAMSGYFNNCIEKFITSSFVP</sequence>
<evidence type="ECO:0000313" key="1">
    <source>
        <dbReference type="EMBL" id="KAK8376365.1"/>
    </source>
</evidence>
<organism evidence="1 2">
    <name type="scientific">Scylla paramamosain</name>
    <name type="common">Mud crab</name>
    <dbReference type="NCBI Taxonomy" id="85552"/>
    <lineage>
        <taxon>Eukaryota</taxon>
        <taxon>Metazoa</taxon>
        <taxon>Ecdysozoa</taxon>
        <taxon>Arthropoda</taxon>
        <taxon>Crustacea</taxon>
        <taxon>Multicrustacea</taxon>
        <taxon>Malacostraca</taxon>
        <taxon>Eumalacostraca</taxon>
        <taxon>Eucarida</taxon>
        <taxon>Decapoda</taxon>
        <taxon>Pleocyemata</taxon>
        <taxon>Brachyura</taxon>
        <taxon>Eubrachyura</taxon>
        <taxon>Portunoidea</taxon>
        <taxon>Portunidae</taxon>
        <taxon>Portuninae</taxon>
        <taxon>Scylla</taxon>
    </lineage>
</organism>
<proteinExistence type="predicted"/>
<keyword evidence="2" id="KW-1185">Reference proteome</keyword>
<evidence type="ECO:0000313" key="2">
    <source>
        <dbReference type="Proteomes" id="UP001487740"/>
    </source>
</evidence>